<gene>
    <name evidence="1" type="ORF">HPB52_025585</name>
</gene>
<dbReference type="AlphaFoldDB" id="A0A9D4PBJ5"/>
<sequence length="80" mass="8998">MANYYGSVADFGNSAGPVEEITQDEVYRYAPPLRPVLTGRQDSTETYNDVVFLPRYLFPMRPVLTLLETLPLGTNVDGRE</sequence>
<evidence type="ECO:0000313" key="1">
    <source>
        <dbReference type="EMBL" id="KAH7931561.1"/>
    </source>
</evidence>
<organism evidence="1 2">
    <name type="scientific">Rhipicephalus sanguineus</name>
    <name type="common">Brown dog tick</name>
    <name type="synonym">Ixodes sanguineus</name>
    <dbReference type="NCBI Taxonomy" id="34632"/>
    <lineage>
        <taxon>Eukaryota</taxon>
        <taxon>Metazoa</taxon>
        <taxon>Ecdysozoa</taxon>
        <taxon>Arthropoda</taxon>
        <taxon>Chelicerata</taxon>
        <taxon>Arachnida</taxon>
        <taxon>Acari</taxon>
        <taxon>Parasitiformes</taxon>
        <taxon>Ixodida</taxon>
        <taxon>Ixodoidea</taxon>
        <taxon>Ixodidae</taxon>
        <taxon>Rhipicephalinae</taxon>
        <taxon>Rhipicephalus</taxon>
        <taxon>Rhipicephalus</taxon>
    </lineage>
</organism>
<protein>
    <submittedName>
        <fullName evidence="1">Uncharacterized protein</fullName>
    </submittedName>
</protein>
<dbReference type="Proteomes" id="UP000821837">
    <property type="component" value="Unassembled WGS sequence"/>
</dbReference>
<reference evidence="1" key="1">
    <citation type="journal article" date="2020" name="Cell">
        <title>Large-Scale Comparative Analyses of Tick Genomes Elucidate Their Genetic Diversity and Vector Capacities.</title>
        <authorList>
            <consortium name="Tick Genome and Microbiome Consortium (TIGMIC)"/>
            <person name="Jia N."/>
            <person name="Wang J."/>
            <person name="Shi W."/>
            <person name="Du L."/>
            <person name="Sun Y."/>
            <person name="Zhan W."/>
            <person name="Jiang J.F."/>
            <person name="Wang Q."/>
            <person name="Zhang B."/>
            <person name="Ji P."/>
            <person name="Bell-Sakyi L."/>
            <person name="Cui X.M."/>
            <person name="Yuan T.T."/>
            <person name="Jiang B.G."/>
            <person name="Yang W.F."/>
            <person name="Lam T.T."/>
            <person name="Chang Q.C."/>
            <person name="Ding S.J."/>
            <person name="Wang X.J."/>
            <person name="Zhu J.G."/>
            <person name="Ruan X.D."/>
            <person name="Zhao L."/>
            <person name="Wei J.T."/>
            <person name="Ye R.Z."/>
            <person name="Que T.C."/>
            <person name="Du C.H."/>
            <person name="Zhou Y.H."/>
            <person name="Cheng J.X."/>
            <person name="Dai P.F."/>
            <person name="Guo W.B."/>
            <person name="Han X.H."/>
            <person name="Huang E.J."/>
            <person name="Li L.F."/>
            <person name="Wei W."/>
            <person name="Gao Y.C."/>
            <person name="Liu J.Z."/>
            <person name="Shao H.Z."/>
            <person name="Wang X."/>
            <person name="Wang C.C."/>
            <person name="Yang T.C."/>
            <person name="Huo Q.B."/>
            <person name="Li W."/>
            <person name="Chen H.Y."/>
            <person name="Chen S.E."/>
            <person name="Zhou L.G."/>
            <person name="Ni X.B."/>
            <person name="Tian J.H."/>
            <person name="Sheng Y."/>
            <person name="Liu T."/>
            <person name="Pan Y.S."/>
            <person name="Xia L.Y."/>
            <person name="Li J."/>
            <person name="Zhao F."/>
            <person name="Cao W.C."/>
        </authorList>
    </citation>
    <scope>NUCLEOTIDE SEQUENCE</scope>
    <source>
        <strain evidence="1">Rsan-2018</strain>
    </source>
</reference>
<comment type="caution">
    <text evidence="1">The sequence shown here is derived from an EMBL/GenBank/DDBJ whole genome shotgun (WGS) entry which is preliminary data.</text>
</comment>
<keyword evidence="2" id="KW-1185">Reference proteome</keyword>
<accession>A0A9D4PBJ5</accession>
<name>A0A9D4PBJ5_RHISA</name>
<reference evidence="1" key="2">
    <citation type="submission" date="2021-09" db="EMBL/GenBank/DDBJ databases">
        <authorList>
            <person name="Jia N."/>
            <person name="Wang J."/>
            <person name="Shi W."/>
            <person name="Du L."/>
            <person name="Sun Y."/>
            <person name="Zhan W."/>
            <person name="Jiang J."/>
            <person name="Wang Q."/>
            <person name="Zhang B."/>
            <person name="Ji P."/>
            <person name="Sakyi L.B."/>
            <person name="Cui X."/>
            <person name="Yuan T."/>
            <person name="Jiang B."/>
            <person name="Yang W."/>
            <person name="Lam T.T.-Y."/>
            <person name="Chang Q."/>
            <person name="Ding S."/>
            <person name="Wang X."/>
            <person name="Zhu J."/>
            <person name="Ruan X."/>
            <person name="Zhao L."/>
            <person name="Wei J."/>
            <person name="Que T."/>
            <person name="Du C."/>
            <person name="Cheng J."/>
            <person name="Dai P."/>
            <person name="Han X."/>
            <person name="Huang E."/>
            <person name="Gao Y."/>
            <person name="Liu J."/>
            <person name="Shao H."/>
            <person name="Ye R."/>
            <person name="Li L."/>
            <person name="Wei W."/>
            <person name="Wang X."/>
            <person name="Wang C."/>
            <person name="Huo Q."/>
            <person name="Li W."/>
            <person name="Guo W."/>
            <person name="Chen H."/>
            <person name="Chen S."/>
            <person name="Zhou L."/>
            <person name="Zhou L."/>
            <person name="Ni X."/>
            <person name="Tian J."/>
            <person name="Zhou Y."/>
            <person name="Sheng Y."/>
            <person name="Liu T."/>
            <person name="Pan Y."/>
            <person name="Xia L."/>
            <person name="Li J."/>
            <person name="Zhao F."/>
            <person name="Cao W."/>
        </authorList>
    </citation>
    <scope>NUCLEOTIDE SEQUENCE</scope>
    <source>
        <strain evidence="1">Rsan-2018</strain>
        <tissue evidence="1">Larvae</tissue>
    </source>
</reference>
<dbReference type="EMBL" id="JABSTV010002203">
    <property type="protein sequence ID" value="KAH7931561.1"/>
    <property type="molecule type" value="Genomic_DNA"/>
</dbReference>
<proteinExistence type="predicted"/>
<evidence type="ECO:0000313" key="2">
    <source>
        <dbReference type="Proteomes" id="UP000821837"/>
    </source>
</evidence>